<dbReference type="InterPro" id="IPR011549">
    <property type="entry name" value="RibD_C"/>
</dbReference>
<name>A0A0K2SQ22_LIMPI</name>
<dbReference type="InterPro" id="IPR050765">
    <property type="entry name" value="Riboflavin_Biosynth_HTPR"/>
</dbReference>
<dbReference type="InterPro" id="IPR016193">
    <property type="entry name" value="Cytidine_deaminase-like"/>
</dbReference>
<feature type="binding site" evidence="17">
    <location>
        <position position="178"/>
    </location>
    <ligand>
        <name>substrate</name>
    </ligand>
</feature>
<dbReference type="GO" id="GO:0009231">
    <property type="term" value="P:riboflavin biosynthetic process"/>
    <property type="evidence" value="ECO:0007669"/>
    <property type="project" value="UniProtKB-UniPathway"/>
</dbReference>
<comment type="function">
    <text evidence="1 15">Converts 2,5-diamino-6-(ribosylamino)-4(3h)-pyrimidinone 5'-phosphate into 5-amino-6-(ribosylamino)-2,4(1h,3h)-pyrimidinedione 5'-phosphate.</text>
</comment>
<feature type="binding site" evidence="17">
    <location>
        <position position="148"/>
    </location>
    <ligand>
        <name>NADP(+)</name>
        <dbReference type="ChEBI" id="CHEBI:58349"/>
    </ligand>
</feature>
<comment type="catalytic activity">
    <reaction evidence="13 15">
        <text>5-amino-6-(5-phospho-D-ribitylamino)uracil + NADP(+) = 5-amino-6-(5-phospho-D-ribosylamino)uracil + NADPH + H(+)</text>
        <dbReference type="Rhea" id="RHEA:17845"/>
        <dbReference type="ChEBI" id="CHEBI:15378"/>
        <dbReference type="ChEBI" id="CHEBI:57783"/>
        <dbReference type="ChEBI" id="CHEBI:58349"/>
        <dbReference type="ChEBI" id="CHEBI:58421"/>
        <dbReference type="ChEBI" id="CHEBI:58453"/>
        <dbReference type="EC" id="1.1.1.193"/>
    </reaction>
</comment>
<dbReference type="GO" id="GO:0008270">
    <property type="term" value="F:zinc ion binding"/>
    <property type="evidence" value="ECO:0007669"/>
    <property type="project" value="InterPro"/>
</dbReference>
<dbReference type="PROSITE" id="PS51747">
    <property type="entry name" value="CYT_DCMP_DEAMINASES_2"/>
    <property type="match status" value="1"/>
</dbReference>
<evidence type="ECO:0000256" key="18">
    <source>
        <dbReference type="PIRSR" id="PIRSR006769-3"/>
    </source>
</evidence>
<keyword evidence="9 15" id="KW-0862">Zinc</keyword>
<feature type="binding site" evidence="17">
    <location>
        <position position="164"/>
    </location>
    <ligand>
        <name>NADP(+)</name>
        <dbReference type="ChEBI" id="CHEBI:58349"/>
    </ligand>
</feature>
<comment type="cofactor">
    <cofactor evidence="15 18">
        <name>Zn(2+)</name>
        <dbReference type="ChEBI" id="CHEBI:29105"/>
    </cofactor>
    <text evidence="15 18">Binds 1 zinc ion.</text>
</comment>
<dbReference type="Proteomes" id="UP000065807">
    <property type="component" value="Chromosome"/>
</dbReference>
<dbReference type="NCBIfam" id="TIGR00227">
    <property type="entry name" value="ribD_Cterm"/>
    <property type="match status" value="1"/>
</dbReference>
<feature type="binding site" evidence="18">
    <location>
        <position position="69"/>
    </location>
    <ligand>
        <name>Zn(2+)</name>
        <dbReference type="ChEBI" id="CHEBI:29105"/>
        <note>catalytic</note>
    </ligand>
</feature>
<feature type="binding site" evidence="17">
    <location>
        <position position="190"/>
    </location>
    <ligand>
        <name>NADP(+)</name>
        <dbReference type="ChEBI" id="CHEBI:58349"/>
    </ligand>
</feature>
<dbReference type="AlphaFoldDB" id="A0A0K2SQ22"/>
<proteinExistence type="inferred from homology"/>
<dbReference type="EC" id="3.5.4.26" evidence="15"/>
<feature type="binding site" evidence="17">
    <location>
        <position position="201"/>
    </location>
    <ligand>
        <name>substrate</name>
    </ligand>
</feature>
<feature type="binding site" evidence="17">
    <location>
        <begin position="298"/>
        <end position="304"/>
    </location>
    <ligand>
        <name>NADP(+)</name>
        <dbReference type="ChEBI" id="CHEBI:58349"/>
    </ligand>
</feature>
<dbReference type="PANTHER" id="PTHR38011:SF7">
    <property type="entry name" value="2,5-DIAMINO-6-RIBOSYLAMINO-4(3H)-PYRIMIDINONE 5'-PHOSPHATE REDUCTASE"/>
    <property type="match status" value="1"/>
</dbReference>
<evidence type="ECO:0000256" key="9">
    <source>
        <dbReference type="ARBA" id="ARBA00022833"/>
    </source>
</evidence>
<dbReference type="SUPFAM" id="SSF53927">
    <property type="entry name" value="Cytidine deaminase-like"/>
    <property type="match status" value="1"/>
</dbReference>
<comment type="catalytic activity">
    <reaction evidence="14 15">
        <text>2,5-diamino-6-hydroxy-4-(5-phosphoribosylamino)-pyrimidine + H2O + H(+) = 5-amino-6-(5-phospho-D-ribosylamino)uracil + NH4(+)</text>
        <dbReference type="Rhea" id="RHEA:21868"/>
        <dbReference type="ChEBI" id="CHEBI:15377"/>
        <dbReference type="ChEBI" id="CHEBI:15378"/>
        <dbReference type="ChEBI" id="CHEBI:28938"/>
        <dbReference type="ChEBI" id="CHEBI:58453"/>
        <dbReference type="ChEBI" id="CHEBI:58614"/>
        <dbReference type="EC" id="3.5.4.26"/>
    </reaction>
</comment>
<evidence type="ECO:0000256" key="17">
    <source>
        <dbReference type="PIRSR" id="PIRSR006769-2"/>
    </source>
</evidence>
<dbReference type="NCBIfam" id="TIGR00326">
    <property type="entry name" value="eubact_ribD"/>
    <property type="match status" value="1"/>
</dbReference>
<evidence type="ECO:0000256" key="14">
    <source>
        <dbReference type="ARBA" id="ARBA00049886"/>
    </source>
</evidence>
<gene>
    <name evidence="20" type="ORF">LIP_3299</name>
</gene>
<dbReference type="FunFam" id="3.40.140.10:FF:000025">
    <property type="entry name" value="Riboflavin biosynthesis protein RibD"/>
    <property type="match status" value="1"/>
</dbReference>
<evidence type="ECO:0000313" key="21">
    <source>
        <dbReference type="Proteomes" id="UP000065807"/>
    </source>
</evidence>
<keyword evidence="12" id="KW-0511">Multifunctional enzyme</keyword>
<dbReference type="CDD" id="cd01284">
    <property type="entry name" value="Riboflavin_deaminase-reductase"/>
    <property type="match status" value="1"/>
</dbReference>
<dbReference type="InterPro" id="IPR004794">
    <property type="entry name" value="Eubact_RibD"/>
</dbReference>
<dbReference type="EMBL" id="AP014924">
    <property type="protein sequence ID" value="BAS29112.1"/>
    <property type="molecule type" value="Genomic_DNA"/>
</dbReference>
<accession>A0A0K2SQ22</accession>
<feature type="active site" description="Proton donor" evidence="16">
    <location>
        <position position="46"/>
    </location>
</feature>
<evidence type="ECO:0000256" key="16">
    <source>
        <dbReference type="PIRSR" id="PIRSR006769-1"/>
    </source>
</evidence>
<sequence>MRRALALAQRGVGHTQPNPAVGSVVVREGRVVGEGYHHRAGEPHAEVLALRGAGDAARGATLYVTLEPCNHYGRTPPCTEAILAAGVRRVVAATGDPNPKVAGSGFERLRAAGVEVEVGLLGRESEALNPWYPTFVRQGRPWVHLKLATTLDGRLATRTGDARWITSEAARREVHHLRHRSGAVVVGAGTVRADNPTLTVRAIRPPGGAHQPLRVVVSRHLELPQEARIFSPELAGRTVAVTGPAAPIDAEMRLRERGVEVWRLPLGSDGILAGGLDLAELLRRLAGAGVASLLVEGGGTLAASWLEGGRVDRVSWYVAPTFTGDARAVPALAGRGVERLADAWRLRPVRVRRVGPDVVFEGVPVRRSATDGAPAGS</sequence>
<evidence type="ECO:0000256" key="10">
    <source>
        <dbReference type="ARBA" id="ARBA00022857"/>
    </source>
</evidence>
<feature type="binding site" evidence="18">
    <location>
        <position position="78"/>
    </location>
    <ligand>
        <name>Zn(2+)</name>
        <dbReference type="ChEBI" id="CHEBI:29105"/>
        <note>catalytic</note>
    </ligand>
</feature>
<organism evidence="20 21">
    <name type="scientific">Limnochorda pilosa</name>
    <dbReference type="NCBI Taxonomy" id="1555112"/>
    <lineage>
        <taxon>Bacteria</taxon>
        <taxon>Bacillati</taxon>
        <taxon>Bacillota</taxon>
        <taxon>Limnochordia</taxon>
        <taxon>Limnochordales</taxon>
        <taxon>Limnochordaceae</taxon>
        <taxon>Limnochorda</taxon>
    </lineage>
</organism>
<evidence type="ECO:0000256" key="2">
    <source>
        <dbReference type="ARBA" id="ARBA00004882"/>
    </source>
</evidence>
<dbReference type="GO" id="GO:0050661">
    <property type="term" value="F:NADP binding"/>
    <property type="evidence" value="ECO:0007669"/>
    <property type="project" value="InterPro"/>
</dbReference>
<dbReference type="InterPro" id="IPR002125">
    <property type="entry name" value="CMP_dCMP_dom"/>
</dbReference>
<evidence type="ECO:0000256" key="4">
    <source>
        <dbReference type="ARBA" id="ARBA00005259"/>
    </source>
</evidence>
<evidence type="ECO:0000256" key="13">
    <source>
        <dbReference type="ARBA" id="ARBA00049861"/>
    </source>
</evidence>
<evidence type="ECO:0000256" key="6">
    <source>
        <dbReference type="ARBA" id="ARBA00022619"/>
    </source>
</evidence>
<evidence type="ECO:0000256" key="7">
    <source>
        <dbReference type="ARBA" id="ARBA00022723"/>
    </source>
</evidence>
<dbReference type="PANTHER" id="PTHR38011">
    <property type="entry name" value="DIHYDROFOLATE REDUCTASE FAMILY PROTEIN (AFU_ORTHOLOGUE AFUA_8G06820)"/>
    <property type="match status" value="1"/>
</dbReference>
<dbReference type="InterPro" id="IPR016192">
    <property type="entry name" value="APOBEC/CMP_deaminase_Zn-bd"/>
</dbReference>
<feature type="binding site" evidence="18">
    <location>
        <position position="44"/>
    </location>
    <ligand>
        <name>Zn(2+)</name>
        <dbReference type="ChEBI" id="CHEBI:29105"/>
        <note>catalytic</note>
    </ligand>
</feature>
<dbReference type="KEGG" id="lpil:LIP_3299"/>
<evidence type="ECO:0000256" key="12">
    <source>
        <dbReference type="ARBA" id="ARBA00023268"/>
    </source>
</evidence>
<evidence type="ECO:0000256" key="5">
    <source>
        <dbReference type="ARBA" id="ARBA00007417"/>
    </source>
</evidence>
<evidence type="ECO:0000256" key="8">
    <source>
        <dbReference type="ARBA" id="ARBA00022801"/>
    </source>
</evidence>
<evidence type="ECO:0000256" key="3">
    <source>
        <dbReference type="ARBA" id="ARBA00004910"/>
    </source>
</evidence>
<dbReference type="EC" id="1.1.1.193" evidence="15"/>
<dbReference type="PIRSF" id="PIRSF006769">
    <property type="entry name" value="RibD"/>
    <property type="match status" value="1"/>
</dbReference>
<feature type="domain" description="CMP/dCMP-type deaminase" evidence="19">
    <location>
        <begin position="1"/>
        <end position="117"/>
    </location>
</feature>
<dbReference type="PATRIC" id="fig|1555112.3.peg.3333"/>
<dbReference type="Pfam" id="PF00383">
    <property type="entry name" value="dCMP_cyt_deam_1"/>
    <property type="match status" value="1"/>
</dbReference>
<dbReference type="GO" id="GO:0008835">
    <property type="term" value="F:diaminohydroxyphosphoribosylaminopyrimidine deaminase activity"/>
    <property type="evidence" value="ECO:0007669"/>
    <property type="project" value="UniProtKB-EC"/>
</dbReference>
<comment type="pathway">
    <text evidence="3 15">Cofactor biosynthesis; riboflavin biosynthesis; 5-amino-6-(D-ribitylamino)uracil from GTP: step 3/4.</text>
</comment>
<dbReference type="GO" id="GO:0008703">
    <property type="term" value="F:5-amino-6-(5-phosphoribosylamino)uracil reductase activity"/>
    <property type="evidence" value="ECO:0007669"/>
    <property type="project" value="UniProtKB-EC"/>
</dbReference>
<comment type="similarity">
    <text evidence="4 15">In the N-terminal section; belongs to the cytidine and deoxycytidylate deaminase family.</text>
</comment>
<comment type="similarity">
    <text evidence="5 15">In the C-terminal section; belongs to the HTP reductase family.</text>
</comment>
<evidence type="ECO:0000313" key="20">
    <source>
        <dbReference type="EMBL" id="BAS29112.1"/>
    </source>
</evidence>
<dbReference type="InterPro" id="IPR024072">
    <property type="entry name" value="DHFR-like_dom_sf"/>
</dbReference>
<keyword evidence="11 15" id="KW-0560">Oxidoreductase</keyword>
<keyword evidence="21" id="KW-1185">Reference proteome</keyword>
<evidence type="ECO:0000259" key="19">
    <source>
        <dbReference type="PROSITE" id="PS51747"/>
    </source>
</evidence>
<reference evidence="21" key="2">
    <citation type="journal article" date="2016" name="Int. J. Syst. Evol. Microbiol.">
        <title>Complete genome sequence and cell structure of Limnochorda pilosa, a Gram-negative spore-former within the phylum Firmicutes.</title>
        <authorList>
            <person name="Watanabe M."/>
            <person name="Kojima H."/>
            <person name="Fukui M."/>
        </authorList>
    </citation>
    <scope>NUCLEOTIDE SEQUENCE [LARGE SCALE GENOMIC DNA]</scope>
    <source>
        <strain evidence="21">HC45</strain>
    </source>
</reference>
<protein>
    <recommendedName>
        <fullName evidence="15">Riboflavin biosynthesis protein RibD</fullName>
    </recommendedName>
    <domain>
        <recommendedName>
            <fullName evidence="15">Diaminohydroxyphosphoribosylaminopyrimidine deaminase</fullName>
            <shortName evidence="15">DRAP deaminase</shortName>
            <ecNumber evidence="15">3.5.4.26</ecNumber>
        </recommendedName>
        <alternativeName>
            <fullName evidence="15">Riboflavin-specific deaminase</fullName>
        </alternativeName>
    </domain>
    <domain>
        <recommendedName>
            <fullName evidence="15">5-amino-6-(5-phosphoribosylamino)uracil reductase</fullName>
            <ecNumber evidence="15">1.1.1.193</ecNumber>
        </recommendedName>
        <alternativeName>
            <fullName evidence="15">HTP reductase</fullName>
        </alternativeName>
    </domain>
</protein>
<dbReference type="InterPro" id="IPR002734">
    <property type="entry name" value="RibDG_C"/>
</dbReference>
<dbReference type="SUPFAM" id="SSF53597">
    <property type="entry name" value="Dihydrofolate reductase-like"/>
    <property type="match status" value="1"/>
</dbReference>
<reference evidence="21" key="1">
    <citation type="submission" date="2015-07" db="EMBL/GenBank/DDBJ databases">
        <title>Complete genome sequence and phylogenetic analysis of Limnochorda pilosa.</title>
        <authorList>
            <person name="Watanabe M."/>
            <person name="Kojima H."/>
            <person name="Fukui M."/>
        </authorList>
    </citation>
    <scope>NUCLEOTIDE SEQUENCE [LARGE SCALE GENOMIC DNA]</scope>
    <source>
        <strain evidence="21">HC45</strain>
    </source>
</reference>
<dbReference type="PROSITE" id="PS00903">
    <property type="entry name" value="CYT_DCMP_DEAMINASES_1"/>
    <property type="match status" value="1"/>
</dbReference>
<dbReference type="Pfam" id="PF01872">
    <property type="entry name" value="RibD_C"/>
    <property type="match status" value="1"/>
</dbReference>
<dbReference type="Gene3D" id="3.40.430.10">
    <property type="entry name" value="Dihydrofolate Reductase, subunit A"/>
    <property type="match status" value="1"/>
</dbReference>
<dbReference type="Gene3D" id="3.40.140.10">
    <property type="entry name" value="Cytidine Deaminase, domain 2"/>
    <property type="match status" value="1"/>
</dbReference>
<feature type="binding site" evidence="17">
    <location>
        <position position="198"/>
    </location>
    <ligand>
        <name>substrate</name>
    </ligand>
</feature>
<feature type="binding site" evidence="17">
    <location>
        <position position="296"/>
    </location>
    <ligand>
        <name>substrate</name>
    </ligand>
</feature>
<keyword evidence="8 15" id="KW-0378">Hydrolase</keyword>
<comment type="pathway">
    <text evidence="2 15">Cofactor biosynthesis; riboflavin biosynthesis; 5-amino-6-(D-ribitylamino)uracil from GTP: step 2/4.</text>
</comment>
<evidence type="ECO:0000256" key="15">
    <source>
        <dbReference type="PIRNR" id="PIRNR006769"/>
    </source>
</evidence>
<evidence type="ECO:0000256" key="11">
    <source>
        <dbReference type="ARBA" id="ARBA00023002"/>
    </source>
</evidence>
<keyword evidence="10 15" id="KW-0521">NADP</keyword>
<keyword evidence="6 15" id="KW-0686">Riboflavin biosynthesis</keyword>
<feature type="binding site" evidence="17">
    <location>
        <position position="194"/>
    </location>
    <ligand>
        <name>NADP(+)</name>
        <dbReference type="ChEBI" id="CHEBI:58349"/>
    </ligand>
</feature>
<keyword evidence="7 15" id="KW-0479">Metal-binding</keyword>
<dbReference type="UniPathway" id="UPA00275">
    <property type="reaction ID" value="UER00401"/>
</dbReference>
<dbReference type="STRING" id="1555112.LIP_3299"/>
<evidence type="ECO:0000256" key="1">
    <source>
        <dbReference type="ARBA" id="ARBA00002151"/>
    </source>
</evidence>